<dbReference type="SUPFAM" id="SSF55729">
    <property type="entry name" value="Acyl-CoA N-acyltransferases (Nat)"/>
    <property type="match status" value="1"/>
</dbReference>
<dbReference type="GO" id="GO:0016747">
    <property type="term" value="F:acyltransferase activity, transferring groups other than amino-acyl groups"/>
    <property type="evidence" value="ECO:0007669"/>
    <property type="project" value="InterPro"/>
</dbReference>
<dbReference type="AlphaFoldDB" id="A0A8J7SVL2"/>
<dbReference type="Gene3D" id="3.40.630.30">
    <property type="match status" value="1"/>
</dbReference>
<protein>
    <submittedName>
        <fullName evidence="2">GNAT family N-acetyltransferase</fullName>
    </submittedName>
</protein>
<name>A0A8J7SVL2_9RHOB</name>
<dbReference type="PROSITE" id="PS51186">
    <property type="entry name" value="GNAT"/>
    <property type="match status" value="1"/>
</dbReference>
<dbReference type="InterPro" id="IPR000182">
    <property type="entry name" value="GNAT_dom"/>
</dbReference>
<comment type="caution">
    <text evidence="2">The sequence shown here is derived from an EMBL/GenBank/DDBJ whole genome shotgun (WGS) entry which is preliminary data.</text>
</comment>
<dbReference type="InterPro" id="IPR016181">
    <property type="entry name" value="Acyl_CoA_acyltransferase"/>
</dbReference>
<proteinExistence type="predicted"/>
<reference evidence="2" key="1">
    <citation type="submission" date="2021-01" db="EMBL/GenBank/DDBJ databases">
        <title>Genome seq and assembly of Tabrizicola sp. KVB23.</title>
        <authorList>
            <person name="Chhetri G."/>
        </authorList>
    </citation>
    <scope>NUCLEOTIDE SEQUENCE</scope>
    <source>
        <strain evidence="2">KVB23</strain>
    </source>
</reference>
<gene>
    <name evidence="2" type="ORF">JI744_07540</name>
</gene>
<organism evidence="2 3">
    <name type="scientific">Fuscibacter oryzae</name>
    <dbReference type="NCBI Taxonomy" id="2803939"/>
    <lineage>
        <taxon>Bacteria</taxon>
        <taxon>Pseudomonadati</taxon>
        <taxon>Pseudomonadota</taxon>
        <taxon>Alphaproteobacteria</taxon>
        <taxon>Rhodobacterales</taxon>
        <taxon>Paracoccaceae</taxon>
        <taxon>Fuscibacter</taxon>
    </lineage>
</organism>
<feature type="domain" description="N-acetyltransferase" evidence="1">
    <location>
        <begin position="1"/>
        <end position="151"/>
    </location>
</feature>
<evidence type="ECO:0000313" key="3">
    <source>
        <dbReference type="Proteomes" id="UP000619033"/>
    </source>
</evidence>
<keyword evidence="3" id="KW-1185">Reference proteome</keyword>
<evidence type="ECO:0000259" key="1">
    <source>
        <dbReference type="PROSITE" id="PS51186"/>
    </source>
</evidence>
<dbReference type="EMBL" id="JAESVP010000003">
    <property type="protein sequence ID" value="MBL4927954.1"/>
    <property type="molecule type" value="Genomic_DNA"/>
</dbReference>
<dbReference type="PANTHER" id="PTHR43415">
    <property type="entry name" value="SPERMIDINE N(1)-ACETYLTRANSFERASE"/>
    <property type="match status" value="1"/>
</dbReference>
<sequence>MTLRPATPGDFAFIRRLAADPANAPFITDEDETALQAYLDDPDAALLIWQADGARGYALFNGLTDKAGTVELRRLALDAPGGGRGRAFVGALVDHAFTVWPAKRLWLDASGENLRAQHLYESLGFRLEGQLRRHWWRPALGRAVDMMLYGMLRDEWQALKA</sequence>
<accession>A0A8J7SVL2</accession>
<dbReference type="Pfam" id="PF00583">
    <property type="entry name" value="Acetyltransf_1"/>
    <property type="match status" value="1"/>
</dbReference>
<dbReference type="Proteomes" id="UP000619033">
    <property type="component" value="Unassembled WGS sequence"/>
</dbReference>
<evidence type="ECO:0000313" key="2">
    <source>
        <dbReference type="EMBL" id="MBL4927954.1"/>
    </source>
</evidence>
<dbReference type="PANTHER" id="PTHR43415:SF3">
    <property type="entry name" value="GNAT-FAMILY ACETYLTRANSFERASE"/>
    <property type="match status" value="1"/>
</dbReference>